<dbReference type="EMBL" id="JANUGX010000019">
    <property type="protein sequence ID" value="MCS0590712.1"/>
    <property type="molecule type" value="Genomic_DNA"/>
</dbReference>
<evidence type="ECO:0008006" key="3">
    <source>
        <dbReference type="Google" id="ProtNLM"/>
    </source>
</evidence>
<comment type="caution">
    <text evidence="1">The sequence shown here is derived from an EMBL/GenBank/DDBJ whole genome shotgun (WGS) entry which is preliminary data.</text>
</comment>
<dbReference type="Proteomes" id="UP001205560">
    <property type="component" value="Unassembled WGS sequence"/>
</dbReference>
<dbReference type="RefSeq" id="WP_258846489.1">
    <property type="nucleotide sequence ID" value="NZ_JANUGX010000019.1"/>
</dbReference>
<accession>A0ABT2A9E4</accession>
<organism evidence="1 2">
    <name type="scientific">Massilia norwichensis</name>
    <dbReference type="NCBI Taxonomy" id="1442366"/>
    <lineage>
        <taxon>Bacteria</taxon>
        <taxon>Pseudomonadati</taxon>
        <taxon>Pseudomonadota</taxon>
        <taxon>Betaproteobacteria</taxon>
        <taxon>Burkholderiales</taxon>
        <taxon>Oxalobacteraceae</taxon>
        <taxon>Telluria group</taxon>
        <taxon>Massilia</taxon>
    </lineage>
</organism>
<protein>
    <recommendedName>
        <fullName evidence="3">Terminase small subunit</fullName>
    </recommendedName>
</protein>
<gene>
    <name evidence="1" type="ORF">NX782_16075</name>
</gene>
<reference evidence="1 2" key="1">
    <citation type="submission" date="2022-08" db="EMBL/GenBank/DDBJ databases">
        <title>Reclassification of Massilia species as members of the genera Telluria, Duganella, Pseudoduganella, Mokoshia gen. nov. and Zemynaea gen. nov. using orthogonal and non-orthogonal genome-based approaches.</title>
        <authorList>
            <person name="Bowman J.P."/>
        </authorList>
    </citation>
    <scope>NUCLEOTIDE SEQUENCE [LARGE SCALE GENOMIC DNA]</scope>
    <source>
        <strain evidence="1 2">LMG 28164</strain>
    </source>
</reference>
<sequence>MELTESTISDFARKFLGKQGCPKGYTLRAYRKRDDRQVRADMLVKRRLVNASTVRKLGDKERVASLLDEANGMLSTNLKERGIYLRLLNDRDEFVDSGRGMKSIREEVEKAKAPDEIDAVALFLDEAGLGDMPMSDSRLVMQELHELLGKEFSPVMMKYLARKTRKRKKDD</sequence>
<name>A0ABT2A9E4_9BURK</name>
<keyword evidence="2" id="KW-1185">Reference proteome</keyword>
<evidence type="ECO:0000313" key="1">
    <source>
        <dbReference type="EMBL" id="MCS0590712.1"/>
    </source>
</evidence>
<evidence type="ECO:0000313" key="2">
    <source>
        <dbReference type="Proteomes" id="UP001205560"/>
    </source>
</evidence>
<proteinExistence type="predicted"/>